<organism evidence="2 3">
    <name type="scientific">Sutterella parvirubra YIT 11816</name>
    <dbReference type="NCBI Taxonomy" id="762967"/>
    <lineage>
        <taxon>Bacteria</taxon>
        <taxon>Pseudomonadati</taxon>
        <taxon>Pseudomonadota</taxon>
        <taxon>Betaproteobacteria</taxon>
        <taxon>Burkholderiales</taxon>
        <taxon>Sutterellaceae</taxon>
        <taxon>Sutterella</taxon>
    </lineage>
</organism>
<dbReference type="EMBL" id="AFBQ01000224">
    <property type="protein sequence ID" value="EHY31107.1"/>
    <property type="molecule type" value="Genomic_DNA"/>
</dbReference>
<dbReference type="HOGENOM" id="CLU_3318101_0_0_4"/>
<protein>
    <submittedName>
        <fullName evidence="2">Uncharacterized protein</fullName>
    </submittedName>
</protein>
<keyword evidence="3" id="KW-1185">Reference proteome</keyword>
<dbReference type="Proteomes" id="UP000004956">
    <property type="component" value="Unassembled WGS sequence"/>
</dbReference>
<accession>H3KFJ9</accession>
<evidence type="ECO:0000313" key="3">
    <source>
        <dbReference type="Proteomes" id="UP000004956"/>
    </source>
</evidence>
<sequence length="39" mass="4346">MTSRSPELETPARTAGVSLFQRSREEKSSAPLQVASKRR</sequence>
<evidence type="ECO:0000313" key="2">
    <source>
        <dbReference type="EMBL" id="EHY31107.1"/>
    </source>
</evidence>
<dbReference type="AlphaFoldDB" id="H3KFJ9"/>
<reference evidence="2 3" key="1">
    <citation type="submission" date="2011-11" db="EMBL/GenBank/DDBJ databases">
        <authorList>
            <person name="Weinstock G."/>
            <person name="Sodergren E."/>
            <person name="Clifton S."/>
            <person name="Fulton L."/>
            <person name="Fulton B."/>
            <person name="Courtney L."/>
            <person name="Fronick C."/>
            <person name="Harrison M."/>
            <person name="Strong C."/>
            <person name="Farmer C."/>
            <person name="Delahaunty K."/>
            <person name="Markovic C."/>
            <person name="Hall O."/>
            <person name="Minx P."/>
            <person name="Tomlinson C."/>
            <person name="Mitreva M."/>
            <person name="Hou S."/>
            <person name="Chen J."/>
            <person name="Wollam A."/>
            <person name="Pepin K.H."/>
            <person name="Johnson M."/>
            <person name="Bhonagiri V."/>
            <person name="Zhang X."/>
            <person name="Suruliraj S."/>
            <person name="Warren W."/>
            <person name="Chinwalla A."/>
            <person name="Mardis E.R."/>
            <person name="Wilson R.K."/>
        </authorList>
    </citation>
    <scope>NUCLEOTIDE SEQUENCE [LARGE SCALE GENOMIC DNA]</scope>
    <source>
        <strain evidence="2 3">YIT 11816</strain>
    </source>
</reference>
<proteinExistence type="predicted"/>
<evidence type="ECO:0000256" key="1">
    <source>
        <dbReference type="SAM" id="MobiDB-lite"/>
    </source>
</evidence>
<feature type="region of interest" description="Disordered" evidence="1">
    <location>
        <begin position="1"/>
        <end position="39"/>
    </location>
</feature>
<gene>
    <name evidence="2" type="ORF">HMPREF9440_01517</name>
</gene>
<comment type="caution">
    <text evidence="2">The sequence shown here is derived from an EMBL/GenBank/DDBJ whole genome shotgun (WGS) entry which is preliminary data.</text>
</comment>
<dbReference type="STRING" id="762967.HMPREF9440_01517"/>
<name>H3KFJ9_9BURK</name>